<dbReference type="Gene3D" id="3.20.20.80">
    <property type="entry name" value="Glycosidases"/>
    <property type="match status" value="1"/>
</dbReference>
<evidence type="ECO:0008006" key="10">
    <source>
        <dbReference type="Google" id="ProtNLM"/>
    </source>
</evidence>
<feature type="compositionally biased region" description="Pro residues" evidence="4">
    <location>
        <begin position="612"/>
        <end position="625"/>
    </location>
</feature>
<dbReference type="OrthoDB" id="117221at2759"/>
<evidence type="ECO:0000256" key="5">
    <source>
        <dbReference type="SAM" id="SignalP"/>
    </source>
</evidence>
<feature type="compositionally biased region" description="Pro residues" evidence="4">
    <location>
        <begin position="632"/>
        <end position="645"/>
    </location>
</feature>
<dbReference type="PROSITE" id="PS51257">
    <property type="entry name" value="PROKAR_LIPOPROTEIN"/>
    <property type="match status" value="1"/>
</dbReference>
<dbReference type="Gene3D" id="2.60.40.1180">
    <property type="entry name" value="Golgi alpha-mannosidase II"/>
    <property type="match status" value="1"/>
</dbReference>
<evidence type="ECO:0000259" key="7">
    <source>
        <dbReference type="Pfam" id="PF17189"/>
    </source>
</evidence>
<evidence type="ECO:0000259" key="6">
    <source>
        <dbReference type="Pfam" id="PF02055"/>
    </source>
</evidence>
<dbReference type="EMBL" id="SPLM01000073">
    <property type="protein sequence ID" value="TMW62584.1"/>
    <property type="molecule type" value="Genomic_DNA"/>
</dbReference>
<dbReference type="SUPFAM" id="SSF51445">
    <property type="entry name" value="(Trans)glycosidases"/>
    <property type="match status" value="1"/>
</dbReference>
<evidence type="ECO:0000313" key="9">
    <source>
        <dbReference type="Proteomes" id="UP000794436"/>
    </source>
</evidence>
<dbReference type="AlphaFoldDB" id="A0A8K1CGG4"/>
<keyword evidence="3" id="KW-0378">Hydrolase</keyword>
<feature type="chain" id="PRO_5035459755" description="Glucosylceramidase" evidence="5">
    <location>
        <begin position="24"/>
        <end position="645"/>
    </location>
</feature>
<comment type="similarity">
    <text evidence="1">Belongs to the glycosyl hydrolase 30 family.</text>
</comment>
<protein>
    <recommendedName>
        <fullName evidence="10">Glucosylceramidase</fullName>
    </recommendedName>
</protein>
<dbReference type="PANTHER" id="PTHR11069:SF23">
    <property type="entry name" value="LYSOSOMAL ACID GLUCOSYLCERAMIDASE"/>
    <property type="match status" value="1"/>
</dbReference>
<name>A0A8K1CGG4_PYTOL</name>
<feature type="compositionally biased region" description="Low complexity" evidence="4">
    <location>
        <begin position="597"/>
        <end position="611"/>
    </location>
</feature>
<feature type="region of interest" description="Disordered" evidence="4">
    <location>
        <begin position="541"/>
        <end position="645"/>
    </location>
</feature>
<feature type="signal peptide" evidence="5">
    <location>
        <begin position="1"/>
        <end position="23"/>
    </location>
</feature>
<organism evidence="8 9">
    <name type="scientific">Pythium oligandrum</name>
    <name type="common">Mycoparasitic fungus</name>
    <dbReference type="NCBI Taxonomy" id="41045"/>
    <lineage>
        <taxon>Eukaryota</taxon>
        <taxon>Sar</taxon>
        <taxon>Stramenopiles</taxon>
        <taxon>Oomycota</taxon>
        <taxon>Peronosporomycetes</taxon>
        <taxon>Pythiales</taxon>
        <taxon>Pythiaceae</taxon>
        <taxon>Pythium</taxon>
    </lineage>
</organism>
<feature type="domain" description="Glycosyl hydrolase family 30 TIM-barrel" evidence="6">
    <location>
        <begin position="102"/>
        <end position="464"/>
    </location>
</feature>
<dbReference type="InterPro" id="IPR017853">
    <property type="entry name" value="GH"/>
</dbReference>
<accession>A0A8K1CGG4</accession>
<dbReference type="Pfam" id="PF02055">
    <property type="entry name" value="Glyco_hydro_30"/>
    <property type="match status" value="1"/>
</dbReference>
<evidence type="ECO:0000256" key="2">
    <source>
        <dbReference type="ARBA" id="ARBA00022729"/>
    </source>
</evidence>
<dbReference type="PANTHER" id="PTHR11069">
    <property type="entry name" value="GLUCOSYLCERAMIDASE"/>
    <property type="match status" value="1"/>
</dbReference>
<dbReference type="InterPro" id="IPR033452">
    <property type="entry name" value="GH30_C"/>
</dbReference>
<sequence length="645" mass="70467">MLSPRVLTLSVALTALWTHSASSACSSYSSRYQKNLEGVCVCTATDCDEVTSEYKTLAGDSVGVFQTSKQGDRLSYTTVNASPTSNDAANIELDSSTTYQSIIGFGGAFTDSVAINVYSTNEALQKRILDAYFSENGLQYTLGRVPIGSTDFSESIYSYNPVVDDFAMEHFSIDVDKSPKSNKIALIKRALSTSSREIKLFASSWAPPVWMLRENKTENSHVKGEPGEPYWKAMALYYSKFFDAYKGEGINFWAMTTQNEPTEQALSFKQWQSLRFNADEERDFIKKDLGPLMKQNHPDLKIISYDDQKDVINRWTAPFNDPEARKYISGVGVHWYKNVDFVADFLGYFEELTKFHTANPDLFILATEACEGYLLEGVGTGAGTKLLQPETIWTRAEIYARDIINDLANFASGWTDWNMVLNTQGGPTWIGNYVDAPILIDETSGNEFYKQPMYYIMGHFSKFLPPGSVRISLIVKPADDSETTLFSKVDRVAFLTPEKQVVVIFSNRNTSPLTLKLSDAQSKRHVSIVLPANTVQTVLFPSGTSGTSAPTPTPTSSGPTPCPLPTATPTPAPTTVGPTTGPTPCPSLPTATPTPAPTTKAPTPVPTTSAPTPCPSLPTATPTPTPTTVAPTPAPTPTPTYRPSC</sequence>
<evidence type="ECO:0000256" key="3">
    <source>
        <dbReference type="ARBA" id="ARBA00022801"/>
    </source>
</evidence>
<feature type="compositionally biased region" description="Low complexity" evidence="4">
    <location>
        <begin position="541"/>
        <end position="559"/>
    </location>
</feature>
<feature type="domain" description="Glycosyl hydrolase family 30 beta sandwich" evidence="7">
    <location>
        <begin position="467"/>
        <end position="538"/>
    </location>
</feature>
<evidence type="ECO:0000256" key="4">
    <source>
        <dbReference type="SAM" id="MobiDB-lite"/>
    </source>
</evidence>
<feature type="compositionally biased region" description="Pro residues" evidence="4">
    <location>
        <begin position="560"/>
        <end position="572"/>
    </location>
</feature>
<reference evidence="8" key="1">
    <citation type="submission" date="2019-03" db="EMBL/GenBank/DDBJ databases">
        <title>Long read genome sequence of the mycoparasitic Pythium oligandrum ATCC 38472 isolated from sugarbeet rhizosphere.</title>
        <authorList>
            <person name="Gaulin E."/>
        </authorList>
    </citation>
    <scope>NUCLEOTIDE SEQUENCE</scope>
    <source>
        <strain evidence="8">ATCC 38472_TT</strain>
    </source>
</reference>
<dbReference type="InterPro" id="IPR033453">
    <property type="entry name" value="Glyco_hydro_30_TIM-barrel"/>
</dbReference>
<keyword evidence="2 5" id="KW-0732">Signal</keyword>
<dbReference type="GO" id="GO:0006680">
    <property type="term" value="P:glucosylceramide catabolic process"/>
    <property type="evidence" value="ECO:0007669"/>
    <property type="project" value="TreeGrafter"/>
</dbReference>
<evidence type="ECO:0000256" key="1">
    <source>
        <dbReference type="ARBA" id="ARBA00005382"/>
    </source>
</evidence>
<dbReference type="GO" id="GO:0016020">
    <property type="term" value="C:membrane"/>
    <property type="evidence" value="ECO:0007669"/>
    <property type="project" value="GOC"/>
</dbReference>
<feature type="compositionally biased region" description="Pro residues" evidence="4">
    <location>
        <begin position="581"/>
        <end position="596"/>
    </location>
</feature>
<gene>
    <name evidence="8" type="ORF">Poli38472_005202</name>
</gene>
<proteinExistence type="inferred from homology"/>
<comment type="caution">
    <text evidence="8">The sequence shown here is derived from an EMBL/GenBank/DDBJ whole genome shotgun (WGS) entry which is preliminary data.</text>
</comment>
<dbReference type="InterPro" id="IPR013780">
    <property type="entry name" value="Glyco_hydro_b"/>
</dbReference>
<keyword evidence="9" id="KW-1185">Reference proteome</keyword>
<evidence type="ECO:0000313" key="8">
    <source>
        <dbReference type="EMBL" id="TMW62584.1"/>
    </source>
</evidence>
<dbReference type="GO" id="GO:0004348">
    <property type="term" value="F:glucosylceramidase activity"/>
    <property type="evidence" value="ECO:0007669"/>
    <property type="project" value="InterPro"/>
</dbReference>
<dbReference type="Proteomes" id="UP000794436">
    <property type="component" value="Unassembled WGS sequence"/>
</dbReference>
<dbReference type="InterPro" id="IPR001139">
    <property type="entry name" value="Glyco_hydro_30"/>
</dbReference>
<dbReference type="PRINTS" id="PR00843">
    <property type="entry name" value="GLHYDRLASE30"/>
</dbReference>
<dbReference type="Pfam" id="PF17189">
    <property type="entry name" value="Glyco_hydro_30C"/>
    <property type="match status" value="1"/>
</dbReference>
<dbReference type="FunFam" id="3.20.20.80:FF:000109">
    <property type="entry name" value="Glucosylceramidase 3"/>
    <property type="match status" value="1"/>
</dbReference>